<dbReference type="Pfam" id="PF09084">
    <property type="entry name" value="NMT1"/>
    <property type="match status" value="1"/>
</dbReference>
<sequence length="331" mass="35360">MINISRRSMLALMGGALATPYLITSKSNAAPAVEPGIFKMSIQPWIGYGMWYVAQDKGIFAANGLEGVEFIPYTEDAANLAILASGEIQGTNSATHNVLQHLQESPDYHIALIEDYSTTADAIVSPKSINSVADLKGKSIAFEDGTTSHLLIADALKKAGLKLSDLNWTNTPASQAAAAVLSGSTDAMVTYEPYISTALKADPNLKLLYTAAENPGLISDCFVVTTRTLKERPGQVRAMVKSWGDAVELYNKNPQECQAIIAKGVGSDPSELGTTFEGVHYYSLEENKALLTGEYATKTFPAVNAAALELGLIKKTFEAKDVIDTTALMSL</sequence>
<dbReference type="EMBL" id="JAAKZH010000012">
    <property type="protein sequence ID" value="NGO66567.1"/>
    <property type="molecule type" value="Genomic_DNA"/>
</dbReference>
<evidence type="ECO:0000256" key="1">
    <source>
        <dbReference type="ARBA" id="ARBA00004418"/>
    </source>
</evidence>
<evidence type="ECO:0000313" key="7">
    <source>
        <dbReference type="Proteomes" id="UP000477849"/>
    </source>
</evidence>
<comment type="similarity">
    <text evidence="2">Belongs to the bacterial solute-binding protein SsuA/TauA family.</text>
</comment>
<dbReference type="SMART" id="SM00062">
    <property type="entry name" value="PBPb"/>
    <property type="match status" value="1"/>
</dbReference>
<evidence type="ECO:0000259" key="5">
    <source>
        <dbReference type="SMART" id="SM00062"/>
    </source>
</evidence>
<feature type="signal peptide" evidence="4">
    <location>
        <begin position="1"/>
        <end position="29"/>
    </location>
</feature>
<dbReference type="PANTHER" id="PTHR30024">
    <property type="entry name" value="ALIPHATIC SULFONATES-BINDING PROTEIN-RELATED"/>
    <property type="match status" value="1"/>
</dbReference>
<dbReference type="PROSITE" id="PS51318">
    <property type="entry name" value="TAT"/>
    <property type="match status" value="1"/>
</dbReference>
<proteinExistence type="inferred from homology"/>
<reference evidence="6 7" key="1">
    <citation type="submission" date="2020-02" db="EMBL/GenBank/DDBJ databases">
        <title>Genome sequence of the type strain CCBAU10050 of Rhizobium daejeonense.</title>
        <authorList>
            <person name="Gao J."/>
            <person name="Sun J."/>
        </authorList>
    </citation>
    <scope>NUCLEOTIDE SEQUENCE [LARGE SCALE GENOMIC DNA]</scope>
    <source>
        <strain evidence="6 7">CCBAU10050</strain>
    </source>
</reference>
<dbReference type="SUPFAM" id="SSF53850">
    <property type="entry name" value="Periplasmic binding protein-like II"/>
    <property type="match status" value="1"/>
</dbReference>
<protein>
    <submittedName>
        <fullName evidence="6">ABC transporter substrate-binding protein</fullName>
    </submittedName>
</protein>
<dbReference type="InterPro" id="IPR006311">
    <property type="entry name" value="TAT_signal"/>
</dbReference>
<accession>A0A6M1SAQ6</accession>
<gene>
    <name evidence="6" type="ORF">G6N76_23135</name>
</gene>
<dbReference type="Gene3D" id="3.40.190.10">
    <property type="entry name" value="Periplasmic binding protein-like II"/>
    <property type="match status" value="2"/>
</dbReference>
<dbReference type="PANTHER" id="PTHR30024:SF47">
    <property type="entry name" value="TAURINE-BINDING PERIPLASMIC PROTEIN"/>
    <property type="match status" value="1"/>
</dbReference>
<evidence type="ECO:0000256" key="4">
    <source>
        <dbReference type="SAM" id="SignalP"/>
    </source>
</evidence>
<comment type="caution">
    <text evidence="6">The sequence shown here is derived from an EMBL/GenBank/DDBJ whole genome shotgun (WGS) entry which is preliminary data.</text>
</comment>
<dbReference type="AlphaFoldDB" id="A0A6M1SAQ6"/>
<comment type="subcellular location">
    <subcellularLocation>
        <location evidence="1">Periplasm</location>
    </subcellularLocation>
</comment>
<organism evidence="6 7">
    <name type="scientific">Rhizobium daejeonense</name>
    <dbReference type="NCBI Taxonomy" id="240521"/>
    <lineage>
        <taxon>Bacteria</taxon>
        <taxon>Pseudomonadati</taxon>
        <taxon>Pseudomonadota</taxon>
        <taxon>Alphaproteobacteria</taxon>
        <taxon>Hyphomicrobiales</taxon>
        <taxon>Rhizobiaceae</taxon>
        <taxon>Rhizobium/Agrobacterium group</taxon>
        <taxon>Rhizobium</taxon>
    </lineage>
</organism>
<keyword evidence="7" id="KW-1185">Reference proteome</keyword>
<dbReference type="GO" id="GO:0042597">
    <property type="term" value="C:periplasmic space"/>
    <property type="evidence" value="ECO:0007669"/>
    <property type="project" value="UniProtKB-SubCell"/>
</dbReference>
<feature type="chain" id="PRO_5027001026" evidence="4">
    <location>
        <begin position="30"/>
        <end position="331"/>
    </location>
</feature>
<dbReference type="Proteomes" id="UP000477849">
    <property type="component" value="Unassembled WGS sequence"/>
</dbReference>
<evidence type="ECO:0000256" key="2">
    <source>
        <dbReference type="ARBA" id="ARBA00010742"/>
    </source>
</evidence>
<dbReference type="RefSeq" id="WP_163906353.1">
    <property type="nucleotide sequence ID" value="NZ_CP048428.1"/>
</dbReference>
<name>A0A6M1SAQ6_9HYPH</name>
<keyword evidence="3 4" id="KW-0732">Signal</keyword>
<feature type="domain" description="Solute-binding protein family 3/N-terminal" evidence="5">
    <location>
        <begin position="47"/>
        <end position="268"/>
    </location>
</feature>
<dbReference type="InterPro" id="IPR001638">
    <property type="entry name" value="Solute-binding_3/MltF_N"/>
</dbReference>
<evidence type="ECO:0000313" key="6">
    <source>
        <dbReference type="EMBL" id="NGO66567.1"/>
    </source>
</evidence>
<dbReference type="InterPro" id="IPR015168">
    <property type="entry name" value="SsuA/THI5"/>
</dbReference>
<evidence type="ECO:0000256" key="3">
    <source>
        <dbReference type="ARBA" id="ARBA00022729"/>
    </source>
</evidence>